<dbReference type="GO" id="GO:0000724">
    <property type="term" value="P:double-strand break repair via homologous recombination"/>
    <property type="evidence" value="ECO:0007669"/>
    <property type="project" value="TreeGrafter"/>
</dbReference>
<dbReference type="EMBL" id="AJWJ01000585">
    <property type="protein sequence ID" value="KAF2069853.1"/>
    <property type="molecule type" value="Genomic_DNA"/>
</dbReference>
<keyword evidence="3" id="KW-0677">Repeat</keyword>
<comment type="caution">
    <text evidence="11">The sequence shown here is derived from an EMBL/GenBank/DDBJ whole genome shotgun (WGS) entry which is preliminary data.</text>
</comment>
<dbReference type="InterPro" id="IPR001357">
    <property type="entry name" value="BRCT_dom"/>
</dbReference>
<organism evidence="11 12">
    <name type="scientific">Polysphondylium violaceum</name>
    <dbReference type="NCBI Taxonomy" id="133409"/>
    <lineage>
        <taxon>Eukaryota</taxon>
        <taxon>Amoebozoa</taxon>
        <taxon>Evosea</taxon>
        <taxon>Eumycetozoa</taxon>
        <taxon>Dictyostelia</taxon>
        <taxon>Dictyosteliales</taxon>
        <taxon>Dictyosteliaceae</taxon>
        <taxon>Polysphondylium</taxon>
    </lineage>
</organism>
<dbReference type="GO" id="GO:0005634">
    <property type="term" value="C:nucleus"/>
    <property type="evidence" value="ECO:0007669"/>
    <property type="project" value="UniProtKB-SubCell"/>
</dbReference>
<dbReference type="AlphaFoldDB" id="A0A8J4UWZ3"/>
<dbReference type="Gene3D" id="3.40.50.10190">
    <property type="entry name" value="BRCT domain"/>
    <property type="match status" value="2"/>
</dbReference>
<feature type="compositionally biased region" description="Low complexity" evidence="9">
    <location>
        <begin position="538"/>
        <end position="603"/>
    </location>
</feature>
<evidence type="ECO:0000259" key="10">
    <source>
        <dbReference type="PROSITE" id="PS50172"/>
    </source>
</evidence>
<gene>
    <name evidence="11" type="ORF">CYY_008831</name>
</gene>
<dbReference type="OrthoDB" id="2384350at2759"/>
<dbReference type="GO" id="GO:0008270">
    <property type="term" value="F:zinc ion binding"/>
    <property type="evidence" value="ECO:0007669"/>
    <property type="project" value="UniProtKB-KW"/>
</dbReference>
<evidence type="ECO:0000256" key="1">
    <source>
        <dbReference type="ARBA" id="ARBA00004123"/>
    </source>
</evidence>
<keyword evidence="4" id="KW-0227">DNA damage</keyword>
<dbReference type="GO" id="GO:0045944">
    <property type="term" value="P:positive regulation of transcription by RNA polymerase II"/>
    <property type="evidence" value="ECO:0007669"/>
    <property type="project" value="TreeGrafter"/>
</dbReference>
<evidence type="ECO:0000256" key="7">
    <source>
        <dbReference type="ARBA" id="ARBA00023204"/>
    </source>
</evidence>
<feature type="region of interest" description="Disordered" evidence="9">
    <location>
        <begin position="350"/>
        <end position="687"/>
    </location>
</feature>
<name>A0A8J4UWZ3_9MYCE</name>
<keyword evidence="6" id="KW-0862">Zinc</keyword>
<evidence type="ECO:0000256" key="6">
    <source>
        <dbReference type="ARBA" id="ARBA00022833"/>
    </source>
</evidence>
<evidence type="ECO:0000256" key="3">
    <source>
        <dbReference type="ARBA" id="ARBA00022737"/>
    </source>
</evidence>
<feature type="compositionally biased region" description="Low complexity" evidence="9">
    <location>
        <begin position="807"/>
        <end position="841"/>
    </location>
</feature>
<accession>A0A8J4UWZ3</accession>
<feature type="compositionally biased region" description="Polar residues" evidence="9">
    <location>
        <begin position="842"/>
        <end position="864"/>
    </location>
</feature>
<comment type="subcellular location">
    <subcellularLocation>
        <location evidence="1">Nucleus</location>
    </subcellularLocation>
</comment>
<feature type="compositionally biased region" description="Low complexity" evidence="9">
    <location>
        <begin position="455"/>
        <end position="504"/>
    </location>
</feature>
<keyword evidence="5" id="KW-0863">Zinc-finger</keyword>
<feature type="compositionally biased region" description="Acidic residues" evidence="9">
    <location>
        <begin position="162"/>
        <end position="175"/>
    </location>
</feature>
<dbReference type="SMART" id="SM00292">
    <property type="entry name" value="BRCT"/>
    <property type="match status" value="2"/>
</dbReference>
<feature type="domain" description="BRCT" evidence="10">
    <location>
        <begin position="1067"/>
        <end position="1185"/>
    </location>
</feature>
<dbReference type="SUPFAM" id="SSF52113">
    <property type="entry name" value="BRCT domain"/>
    <property type="match status" value="2"/>
</dbReference>
<dbReference type="PANTHER" id="PTHR13763">
    <property type="entry name" value="BREAST CANCER TYPE 1 SUSCEPTIBILITY PROTEIN BRCA1"/>
    <property type="match status" value="1"/>
</dbReference>
<feature type="compositionally biased region" description="Low complexity" evidence="9">
    <location>
        <begin position="57"/>
        <end position="70"/>
    </location>
</feature>
<feature type="region of interest" description="Disordered" evidence="9">
    <location>
        <begin position="98"/>
        <end position="175"/>
    </location>
</feature>
<dbReference type="Pfam" id="PF16589">
    <property type="entry name" value="BRCT_2"/>
    <property type="match status" value="1"/>
</dbReference>
<dbReference type="InterPro" id="IPR036420">
    <property type="entry name" value="BRCT_dom_sf"/>
</dbReference>
<feature type="compositionally biased region" description="Low complexity" evidence="9">
    <location>
        <begin position="397"/>
        <end position="443"/>
    </location>
</feature>
<keyword evidence="2" id="KW-0479">Metal-binding</keyword>
<feature type="compositionally biased region" description="Low complexity" evidence="9">
    <location>
        <begin position="375"/>
        <end position="388"/>
    </location>
</feature>
<feature type="compositionally biased region" description="Pro residues" evidence="9">
    <location>
        <begin position="359"/>
        <end position="371"/>
    </location>
</feature>
<feature type="region of interest" description="Disordered" evidence="9">
    <location>
        <begin position="27"/>
        <end position="76"/>
    </location>
</feature>
<protein>
    <recommendedName>
        <fullName evidence="10">BRCT domain-containing protein</fullName>
    </recommendedName>
</protein>
<reference evidence="11" key="1">
    <citation type="submission" date="2020-01" db="EMBL/GenBank/DDBJ databases">
        <title>Development of genomics and gene disruption for Polysphondylium violaceum indicates a role for the polyketide synthase stlB in stalk morphogenesis.</title>
        <authorList>
            <person name="Narita B."/>
            <person name="Kawabe Y."/>
            <person name="Kin K."/>
            <person name="Saito T."/>
            <person name="Gibbs R."/>
            <person name="Kuspa A."/>
            <person name="Muzny D."/>
            <person name="Queller D."/>
            <person name="Richards S."/>
            <person name="Strassman J."/>
            <person name="Sucgang R."/>
            <person name="Worley K."/>
            <person name="Schaap P."/>
        </authorList>
    </citation>
    <scope>NUCLEOTIDE SEQUENCE</scope>
    <source>
        <strain evidence="11">QSvi11</strain>
    </source>
</reference>
<evidence type="ECO:0000256" key="5">
    <source>
        <dbReference type="ARBA" id="ARBA00022771"/>
    </source>
</evidence>
<feature type="compositionally biased region" description="Basic and acidic residues" evidence="9">
    <location>
        <begin position="663"/>
        <end position="674"/>
    </location>
</feature>
<feature type="domain" description="BRCT" evidence="10">
    <location>
        <begin position="974"/>
        <end position="1046"/>
    </location>
</feature>
<feature type="compositionally biased region" description="Polar residues" evidence="9">
    <location>
        <begin position="29"/>
        <end position="56"/>
    </location>
</feature>
<keyword evidence="7" id="KW-0234">DNA repair</keyword>
<dbReference type="GO" id="GO:0004842">
    <property type="term" value="F:ubiquitin-protein transferase activity"/>
    <property type="evidence" value="ECO:0007669"/>
    <property type="project" value="TreeGrafter"/>
</dbReference>
<dbReference type="PANTHER" id="PTHR13763:SF0">
    <property type="entry name" value="BREAST CANCER TYPE 1 SUSCEPTIBILITY PROTEIN"/>
    <property type="match status" value="1"/>
</dbReference>
<feature type="compositionally biased region" description="Polar residues" evidence="9">
    <location>
        <begin position="796"/>
        <end position="806"/>
    </location>
</feature>
<evidence type="ECO:0000256" key="8">
    <source>
        <dbReference type="ARBA" id="ARBA00023242"/>
    </source>
</evidence>
<evidence type="ECO:0000256" key="4">
    <source>
        <dbReference type="ARBA" id="ARBA00022763"/>
    </source>
</evidence>
<evidence type="ECO:0000313" key="12">
    <source>
        <dbReference type="Proteomes" id="UP000695562"/>
    </source>
</evidence>
<feature type="compositionally biased region" description="Pro residues" evidence="9">
    <location>
        <begin position="444"/>
        <end position="454"/>
    </location>
</feature>
<dbReference type="PRINTS" id="PR01217">
    <property type="entry name" value="PRICHEXTENSN"/>
</dbReference>
<dbReference type="Proteomes" id="UP000695562">
    <property type="component" value="Unassembled WGS sequence"/>
</dbReference>
<proteinExistence type="predicted"/>
<dbReference type="InterPro" id="IPR031099">
    <property type="entry name" value="BRCA1-associated"/>
</dbReference>
<keyword evidence="8" id="KW-0539">Nucleus</keyword>
<feature type="region of interest" description="Disordered" evidence="9">
    <location>
        <begin position="732"/>
        <end position="753"/>
    </location>
</feature>
<dbReference type="FunFam" id="3.40.50.10190:FF:000006">
    <property type="entry name" value="Breast cancer type 1 susceptibility protein homolog"/>
    <property type="match status" value="1"/>
</dbReference>
<evidence type="ECO:0000256" key="2">
    <source>
        <dbReference type="ARBA" id="ARBA00022723"/>
    </source>
</evidence>
<dbReference type="PROSITE" id="PS50172">
    <property type="entry name" value="BRCT"/>
    <property type="match status" value="2"/>
</dbReference>
<feature type="compositionally biased region" description="Low complexity" evidence="9">
    <location>
        <begin position="137"/>
        <end position="155"/>
    </location>
</feature>
<keyword evidence="12" id="KW-1185">Reference proteome</keyword>
<feature type="region of interest" description="Disordered" evidence="9">
    <location>
        <begin position="788"/>
        <end position="928"/>
    </location>
</feature>
<feature type="compositionally biased region" description="Low complexity" evidence="9">
    <location>
        <begin position="865"/>
        <end position="911"/>
    </location>
</feature>
<evidence type="ECO:0000256" key="9">
    <source>
        <dbReference type="SAM" id="MobiDB-lite"/>
    </source>
</evidence>
<feature type="compositionally biased region" description="Low complexity" evidence="9">
    <location>
        <begin position="513"/>
        <end position="528"/>
    </location>
</feature>
<dbReference type="Pfam" id="PF00533">
    <property type="entry name" value="BRCT"/>
    <property type="match status" value="1"/>
</dbReference>
<evidence type="ECO:0000313" key="11">
    <source>
        <dbReference type="EMBL" id="KAF2069853.1"/>
    </source>
</evidence>
<sequence length="1203" mass="131496">MDSAPNIQRSETSDLTSLDAMLDPLYFKNQHSSPSKSIGSSLDTSATETSAPTTDVNSNSNNSDNSNSNLEDNDNIYHSDDELLNLVPCLTSSKRKGTKNVRFNTEKIQVIEPSPPYSSQSSNGSNGNGHGSQKTPDTSLDAAQSQSQAYQLQDTEMTSSQDDQDEDEDDDDYEDDEITSFSLSTDNQLVFYGNDSNSNNNNNNRNEDYYQSISLPIWDAITSQDPKLLFRNGGEKVKRKRGLTIPNKIKTIPDVTVDDMMKVGLLKIGDALSYTIGGHSHMAILLREGYIEYGVHRIPSVHTWIIKVLSELTPNKKYHWFSPWDSIFVRGRSLNYIRSVFESKYKTVSNSSASGIKQPPAPFNGPQPLPPFVVAKSNKSPAKSQSSPSPSPPPSSPAKSQATPSPQPSQSSPPKTQAPPSSSPSKSQAASTPSPQSSQTNAPSQPPQSSPSPSSPAKSQAAPSSQPSQASPPKTQAPPSSQAASTPSPQSSQLSQPSQSSPPKTQAPPPSSPSKSQSSQSSQRSSPSSPLPPFIVTKSSPSKSSQQPSQPSQPSSQSSQSSQSSVSSQQSSNRSNSTPSKSSQQPSQSSPSPKSSQQSISSPLKRKQMDTEQEDMNDTTKYSKHSSQDTVHNTEDNESTLPLDENHKVLNISFGEESNNNNIDERINSLDHNGDNNNNNNGYSMDERVEPLEDPDKTQPMFTEDYHNVASLDNEKTIDLIKCTENAPSAAAVVNEEEENDKSTQYATIPAPSDFRDLSKEKFSSQDDQSTLSSKSSLPLVYVPVNTTTTTNDNNSLSVPFSKTPFSSPLNSQSPHSSQDYIQTTNNINTKTTSSSPVSSSLPITKTPTPQLNVSASQPLYQQIPSTPNSNSKNSTQNQSVPPSQSSSFVNYNHSHANNNNHISSINSSSIQQTSDHENSNINNNNNIIEFSNSQIPNLSFESMEDKNSHIDLSKNSKPVILGTRLTRLMQFHIISLTMALGGKYVTTWSEDVTHVVCSTLDDTKLSQRTIKYQLGISKGLWIVSFDWILESLNQNQWVNELEFEIQGDNVAAKGSPSKARQHLLFETKRLFYGYSFYLVGEFESPSKQELESVIKEAGGIIIKDNSLPPKPQNIKELLNTKSIVLCHPDFMFNNSSSGGVASSSNSIGIVNRVYLETKHHPISFKWIFDCLSHYEILSRENYIQGITTSTNNNISTQQSVSY</sequence>